<reference evidence="3" key="1">
    <citation type="submission" date="2015-04" db="EMBL/GenBank/DDBJ databases">
        <title>The genome sequence of the plant pathogenic Rhizarian Plasmodiophora brassicae reveals insights in its biotrophic life cycle and the origin of chitin synthesis.</title>
        <authorList>
            <person name="Schwelm A."/>
            <person name="Fogelqvist J."/>
            <person name="Knaust A."/>
            <person name="Julke S."/>
            <person name="Lilja T."/>
            <person name="Dhandapani V."/>
            <person name="Bonilla-Rosso G."/>
            <person name="Karlsson M."/>
            <person name="Shevchenko A."/>
            <person name="Choi S.R."/>
            <person name="Kim H.G."/>
            <person name="Park J.Y."/>
            <person name="Lim Y.P."/>
            <person name="Ludwig-Muller J."/>
            <person name="Dixelius C."/>
        </authorList>
    </citation>
    <scope>NUCLEOTIDE SEQUENCE</scope>
    <source>
        <tissue evidence="3">Potato root galls</tissue>
    </source>
</reference>
<accession>A0A0H5RGQ2</accession>
<name>A0A0H5RGQ2_9EUKA</name>
<evidence type="ECO:0000256" key="1">
    <source>
        <dbReference type="SAM" id="MobiDB-lite"/>
    </source>
</evidence>
<feature type="non-terminal residue" evidence="3">
    <location>
        <position position="1"/>
    </location>
</feature>
<organism evidence="3">
    <name type="scientific">Spongospora subterranea</name>
    <dbReference type="NCBI Taxonomy" id="70186"/>
    <lineage>
        <taxon>Eukaryota</taxon>
        <taxon>Sar</taxon>
        <taxon>Rhizaria</taxon>
        <taxon>Endomyxa</taxon>
        <taxon>Phytomyxea</taxon>
        <taxon>Plasmodiophorida</taxon>
        <taxon>Plasmodiophoridae</taxon>
        <taxon>Spongospora</taxon>
    </lineage>
</organism>
<sequence>LEFSEHFQLSTAENVRGCRQLKKLAANPLSQLQYHCSFKSVVSGCHILKTMLFAILSIFCIASVFSVGPVPHRQRRMRPSPLGRDRIVSPSATEQRHLPFPPVSALNVALPLGSLKPDPE</sequence>
<dbReference type="EMBL" id="HACM01012464">
    <property type="protein sequence ID" value="CRZ12906.1"/>
    <property type="molecule type" value="Transcribed_RNA"/>
</dbReference>
<keyword evidence="2" id="KW-0812">Transmembrane</keyword>
<feature type="non-terminal residue" evidence="3">
    <location>
        <position position="120"/>
    </location>
</feature>
<feature type="transmembrane region" description="Helical" evidence="2">
    <location>
        <begin position="47"/>
        <end position="68"/>
    </location>
</feature>
<keyword evidence="2" id="KW-0472">Membrane</keyword>
<evidence type="ECO:0000256" key="2">
    <source>
        <dbReference type="SAM" id="Phobius"/>
    </source>
</evidence>
<protein>
    <submittedName>
        <fullName evidence="3">Uncharacterized protein</fullName>
    </submittedName>
</protein>
<keyword evidence="2" id="KW-1133">Transmembrane helix</keyword>
<feature type="region of interest" description="Disordered" evidence="1">
    <location>
        <begin position="73"/>
        <end position="96"/>
    </location>
</feature>
<dbReference type="AlphaFoldDB" id="A0A0H5RGQ2"/>
<evidence type="ECO:0000313" key="3">
    <source>
        <dbReference type="EMBL" id="CRZ12906.1"/>
    </source>
</evidence>
<proteinExistence type="predicted"/>